<evidence type="ECO:0000313" key="4">
    <source>
        <dbReference type="Proteomes" id="UP000267250"/>
    </source>
</evidence>
<organism evidence="3 4">
    <name type="scientific">Anoxybacter fermentans</name>
    <dbReference type="NCBI Taxonomy" id="1323375"/>
    <lineage>
        <taxon>Bacteria</taxon>
        <taxon>Bacillati</taxon>
        <taxon>Bacillota</taxon>
        <taxon>Clostridia</taxon>
        <taxon>Halanaerobiales</taxon>
        <taxon>Anoxybacter</taxon>
    </lineage>
</organism>
<evidence type="ECO:0000256" key="1">
    <source>
        <dbReference type="SAM" id="Phobius"/>
    </source>
</evidence>
<keyword evidence="1" id="KW-0472">Membrane</keyword>
<reference evidence="3 4" key="1">
    <citation type="submission" date="2016-07" db="EMBL/GenBank/DDBJ databases">
        <title>Genome and transcriptome analysis of iron-reducing fermentative bacteria Anoxybacter fermentans.</title>
        <authorList>
            <person name="Zeng X."/>
            <person name="Shao Z."/>
        </authorList>
    </citation>
    <scope>NUCLEOTIDE SEQUENCE [LARGE SCALE GENOMIC DNA]</scope>
    <source>
        <strain evidence="3 4">DY22613</strain>
    </source>
</reference>
<proteinExistence type="predicted"/>
<protein>
    <recommendedName>
        <fullName evidence="2">GspL cytoplasmic actin-ATPase-like domain-containing protein</fullName>
    </recommendedName>
</protein>
<dbReference type="Pfam" id="PF05134">
    <property type="entry name" value="T2SSL"/>
    <property type="match status" value="1"/>
</dbReference>
<dbReference type="EMBL" id="CP016379">
    <property type="protein sequence ID" value="AZR72570.1"/>
    <property type="molecule type" value="Genomic_DNA"/>
</dbReference>
<dbReference type="InterPro" id="IPR024230">
    <property type="entry name" value="GspL_cyto_dom"/>
</dbReference>
<dbReference type="RefSeq" id="WP_127015899.1">
    <property type="nucleotide sequence ID" value="NZ_CP016379.1"/>
</dbReference>
<dbReference type="SUPFAM" id="SSF53067">
    <property type="entry name" value="Actin-like ATPase domain"/>
    <property type="match status" value="1"/>
</dbReference>
<dbReference type="Proteomes" id="UP000267250">
    <property type="component" value="Chromosome"/>
</dbReference>
<sequence length="415" mass="47871">MRKRKRVFATIDLGAEKIKLAVIKKGITGMKVLVNEIFSKEEVSLVGQKIQQYRPKEVILILPQERVIIRDITLPPVDKNKIKSMLYFELSGTLPYAIEQVELDYILLHKSRKETKVKVFVVPDQLNRDVEFLRGAGIYVTRLIPRGLAITAYLNKNGVQNRLVKLNTLSGQLVVYPDFMNYFSRFYYSGQPINEDELKEALIERGIDLNRWDLMELTGPEPELLGAIYFHCKYPEFSLLQVPVEESSQGLKIAIILTLIAILIVNAGTLYLNYTMKLKELQVYQERLDILIPRTEKVKELKGGISRIRDNFDRLEKIYQKNRDYLIWLRELHLLLQEDTEVNILVFEDNLLRELHGKAPSATKVSARLADSPYFSDPEFISPITPREDQGKMIEEFSITATLVDPQRKGDGVDE</sequence>
<keyword evidence="1" id="KW-0812">Transmembrane</keyword>
<dbReference type="AlphaFoldDB" id="A0A3Q9HPF6"/>
<feature type="transmembrane region" description="Helical" evidence="1">
    <location>
        <begin position="253"/>
        <end position="272"/>
    </location>
</feature>
<accession>A0A3Q9HPF6</accession>
<dbReference type="InterPro" id="IPR043129">
    <property type="entry name" value="ATPase_NBD"/>
</dbReference>
<dbReference type="OrthoDB" id="5621075at2"/>
<keyword evidence="4" id="KW-1185">Reference proteome</keyword>
<name>A0A3Q9HPF6_9FIRM</name>
<dbReference type="Gene3D" id="3.30.420.380">
    <property type="match status" value="1"/>
</dbReference>
<evidence type="ECO:0000259" key="2">
    <source>
        <dbReference type="Pfam" id="PF05134"/>
    </source>
</evidence>
<keyword evidence="1" id="KW-1133">Transmembrane helix</keyword>
<dbReference type="KEGG" id="aft:BBF96_03720"/>
<evidence type="ECO:0000313" key="3">
    <source>
        <dbReference type="EMBL" id="AZR72570.1"/>
    </source>
</evidence>
<gene>
    <name evidence="3" type="ORF">BBF96_03720</name>
</gene>
<feature type="domain" description="GspL cytoplasmic actin-ATPase-like" evidence="2">
    <location>
        <begin position="48"/>
        <end position="150"/>
    </location>
</feature>